<dbReference type="GO" id="GO:0015920">
    <property type="term" value="P:lipopolysaccharide transport"/>
    <property type="evidence" value="ECO:0007669"/>
    <property type="project" value="InterPro"/>
</dbReference>
<feature type="domain" description="Organic solvent tolerance-like N-terminal" evidence="6">
    <location>
        <begin position="27"/>
        <end position="135"/>
    </location>
</feature>
<dbReference type="PANTHER" id="PTHR36504:SF1">
    <property type="entry name" value="LIPOPOLYSACCHARIDE EXPORT SYSTEM PROTEIN LPTA"/>
    <property type="match status" value="1"/>
</dbReference>
<dbReference type="GO" id="GO:0017089">
    <property type="term" value="F:glycolipid transfer activity"/>
    <property type="evidence" value="ECO:0007669"/>
    <property type="project" value="TreeGrafter"/>
</dbReference>
<protein>
    <submittedName>
        <fullName evidence="7">Lipopolysaccharide transport periplasmic protein LptA</fullName>
    </submittedName>
</protein>
<keyword evidence="2 5" id="KW-0732">Signal</keyword>
<evidence type="ECO:0000313" key="7">
    <source>
        <dbReference type="EMBL" id="MUH72624.1"/>
    </source>
</evidence>
<gene>
    <name evidence="7" type="primary">lptA</name>
    <name evidence="7" type="ORF">GNP35_09055</name>
</gene>
<dbReference type="Proteomes" id="UP000439994">
    <property type="component" value="Unassembled WGS sequence"/>
</dbReference>
<dbReference type="GO" id="GO:0001530">
    <property type="term" value="F:lipopolysaccharide binding"/>
    <property type="evidence" value="ECO:0007669"/>
    <property type="project" value="InterPro"/>
</dbReference>
<keyword evidence="8" id="KW-1185">Reference proteome</keyword>
<dbReference type="InterPro" id="IPR052037">
    <property type="entry name" value="LPS_export_LptA"/>
</dbReference>
<feature type="region of interest" description="Disordered" evidence="4">
    <location>
        <begin position="141"/>
        <end position="163"/>
    </location>
</feature>
<feature type="compositionally biased region" description="Basic residues" evidence="4">
    <location>
        <begin position="154"/>
        <end position="163"/>
    </location>
</feature>
<sequence length="163" mass="17860">MTKVLTIFLASLLLICQMAIANDDLVIDSENQDLDYKNNTMFFSGNVKIQQGTLTITADELFVITKDGVGEKLIAKGKPAKFIQDDPASELLEASSNEIVYMINDRVLELNGEAKYKQGSSIVESGNIVFDLNAQRVKADGDKSTGGRVTTTIKTKKHSQITK</sequence>
<dbReference type="Pfam" id="PF03968">
    <property type="entry name" value="LptD_N"/>
    <property type="match status" value="1"/>
</dbReference>
<dbReference type="EMBL" id="WOCD01000003">
    <property type="protein sequence ID" value="MUH72624.1"/>
    <property type="molecule type" value="Genomic_DNA"/>
</dbReference>
<dbReference type="InterPro" id="IPR014340">
    <property type="entry name" value="LptA"/>
</dbReference>
<dbReference type="GO" id="GO:0009279">
    <property type="term" value="C:cell outer membrane"/>
    <property type="evidence" value="ECO:0007669"/>
    <property type="project" value="TreeGrafter"/>
</dbReference>
<dbReference type="PANTHER" id="PTHR36504">
    <property type="entry name" value="LIPOPOLYSACCHARIDE EXPORT SYSTEM PROTEIN LPTA"/>
    <property type="match status" value="1"/>
</dbReference>
<organism evidence="7 8">
    <name type="scientific">Psychrosphaera haliotis</name>
    <dbReference type="NCBI Taxonomy" id="555083"/>
    <lineage>
        <taxon>Bacteria</taxon>
        <taxon>Pseudomonadati</taxon>
        <taxon>Pseudomonadota</taxon>
        <taxon>Gammaproteobacteria</taxon>
        <taxon>Alteromonadales</taxon>
        <taxon>Pseudoalteromonadaceae</taxon>
        <taxon>Psychrosphaera</taxon>
    </lineage>
</organism>
<dbReference type="OrthoDB" id="9795964at2"/>
<evidence type="ECO:0000256" key="4">
    <source>
        <dbReference type="SAM" id="MobiDB-lite"/>
    </source>
</evidence>
<accession>A0A6N8F8Y0</accession>
<evidence type="ECO:0000256" key="3">
    <source>
        <dbReference type="ARBA" id="ARBA00022764"/>
    </source>
</evidence>
<evidence type="ECO:0000313" key="8">
    <source>
        <dbReference type="Proteomes" id="UP000439994"/>
    </source>
</evidence>
<keyword evidence="1" id="KW-0813">Transport</keyword>
<dbReference type="AlphaFoldDB" id="A0A6N8F8Y0"/>
<proteinExistence type="predicted"/>
<dbReference type="GO" id="GO:0030288">
    <property type="term" value="C:outer membrane-bounded periplasmic space"/>
    <property type="evidence" value="ECO:0007669"/>
    <property type="project" value="TreeGrafter"/>
</dbReference>
<name>A0A6N8F8Y0_9GAMM</name>
<evidence type="ECO:0000256" key="1">
    <source>
        <dbReference type="ARBA" id="ARBA00022448"/>
    </source>
</evidence>
<evidence type="ECO:0000259" key="6">
    <source>
        <dbReference type="Pfam" id="PF03968"/>
    </source>
</evidence>
<dbReference type="RefSeq" id="WP_155695786.1">
    <property type="nucleotide sequence ID" value="NZ_WOCD01000003.1"/>
</dbReference>
<keyword evidence="3" id="KW-0574">Periplasm</keyword>
<comment type="caution">
    <text evidence="7">The sequence shown here is derived from an EMBL/GenBank/DDBJ whole genome shotgun (WGS) entry which is preliminary data.</text>
</comment>
<dbReference type="Gene3D" id="2.60.450.10">
    <property type="entry name" value="Lipopolysaccharide (LPS) transport protein A like domain"/>
    <property type="match status" value="1"/>
</dbReference>
<reference evidence="7 8" key="1">
    <citation type="submission" date="2019-11" db="EMBL/GenBank/DDBJ databases">
        <title>P. haliotis isolates from Z. marina roots.</title>
        <authorList>
            <person name="Cohen M."/>
            <person name="Jospin G."/>
            <person name="Eisen J.A."/>
            <person name="Coil D.A."/>
        </authorList>
    </citation>
    <scope>NUCLEOTIDE SEQUENCE [LARGE SCALE GENOMIC DNA]</scope>
    <source>
        <strain evidence="7 8">UCD-MCMsp1aY</strain>
    </source>
</reference>
<feature type="signal peptide" evidence="5">
    <location>
        <begin position="1"/>
        <end position="21"/>
    </location>
</feature>
<dbReference type="NCBIfam" id="TIGR03002">
    <property type="entry name" value="outer_YhbN_LptA"/>
    <property type="match status" value="1"/>
</dbReference>
<evidence type="ECO:0000256" key="5">
    <source>
        <dbReference type="SAM" id="SignalP"/>
    </source>
</evidence>
<evidence type="ECO:0000256" key="2">
    <source>
        <dbReference type="ARBA" id="ARBA00022729"/>
    </source>
</evidence>
<dbReference type="InterPro" id="IPR005653">
    <property type="entry name" value="OstA-like_N"/>
</dbReference>
<feature type="chain" id="PRO_5026943663" evidence="5">
    <location>
        <begin position="22"/>
        <end position="163"/>
    </location>
</feature>